<evidence type="ECO:0000313" key="2">
    <source>
        <dbReference type="Proteomes" id="UP001501495"/>
    </source>
</evidence>
<dbReference type="EMBL" id="BAAAZH010000012">
    <property type="protein sequence ID" value="GAA4117411.1"/>
    <property type="molecule type" value="Genomic_DNA"/>
</dbReference>
<sequence length="162" mass="16735">MGGAEDLTGGGMPAAPGSLLADLRARRDAALAKLYLDLPVRRLPGVVVRFRPVTSAELLRAVEAFGGSEDPDAQVNHDATLLAMGCVAVWTRPDGDDSSEPPANAPTFADGVAEALGITAKTGAEAVRGLYLTDGDVSAAAKRLQVWSGFTIAEADEVFQGN</sequence>
<organism evidence="1 2">
    <name type="scientific">Nocardioides fonticola</name>
    <dbReference type="NCBI Taxonomy" id="450363"/>
    <lineage>
        <taxon>Bacteria</taxon>
        <taxon>Bacillati</taxon>
        <taxon>Actinomycetota</taxon>
        <taxon>Actinomycetes</taxon>
        <taxon>Propionibacteriales</taxon>
        <taxon>Nocardioidaceae</taxon>
        <taxon>Nocardioides</taxon>
    </lineage>
</organism>
<proteinExistence type="predicted"/>
<reference evidence="2" key="1">
    <citation type="journal article" date="2019" name="Int. J. Syst. Evol. Microbiol.">
        <title>The Global Catalogue of Microorganisms (GCM) 10K type strain sequencing project: providing services to taxonomists for standard genome sequencing and annotation.</title>
        <authorList>
            <consortium name="The Broad Institute Genomics Platform"/>
            <consortium name="The Broad Institute Genome Sequencing Center for Infectious Disease"/>
            <person name="Wu L."/>
            <person name="Ma J."/>
        </authorList>
    </citation>
    <scope>NUCLEOTIDE SEQUENCE [LARGE SCALE GENOMIC DNA]</scope>
    <source>
        <strain evidence="2">JCM 16703</strain>
    </source>
</reference>
<accession>A0ABP7XIA4</accession>
<name>A0ABP7XIA4_9ACTN</name>
<dbReference type="Proteomes" id="UP001501495">
    <property type="component" value="Unassembled WGS sequence"/>
</dbReference>
<protein>
    <submittedName>
        <fullName evidence="1">Uncharacterized protein</fullName>
    </submittedName>
</protein>
<keyword evidence="2" id="KW-1185">Reference proteome</keyword>
<comment type="caution">
    <text evidence="1">The sequence shown here is derived from an EMBL/GenBank/DDBJ whole genome shotgun (WGS) entry which is preliminary data.</text>
</comment>
<evidence type="ECO:0000313" key="1">
    <source>
        <dbReference type="EMBL" id="GAA4117411.1"/>
    </source>
</evidence>
<gene>
    <name evidence="1" type="ORF">GCM10022215_18000</name>
</gene>